<accession>X1RXB4</accession>
<protein>
    <recommendedName>
        <fullName evidence="3">Bifunctional glucose-6-phosphate/mannose-6-phosphate isomerase C-terminal domain-containing protein</fullName>
    </recommendedName>
</protein>
<keyword evidence="2" id="KW-0413">Isomerase</keyword>
<dbReference type="Pfam" id="PF10432">
    <property type="entry name" value="bact-PGI_C"/>
    <property type="match status" value="1"/>
</dbReference>
<reference evidence="4" key="1">
    <citation type="journal article" date="2014" name="Front. Microbiol.">
        <title>High frequency of phylogenetically diverse reductive dehalogenase-homologous genes in deep subseafloor sedimentary metagenomes.</title>
        <authorList>
            <person name="Kawai M."/>
            <person name="Futagami T."/>
            <person name="Toyoda A."/>
            <person name="Takaki Y."/>
            <person name="Nishi S."/>
            <person name="Hori S."/>
            <person name="Arai W."/>
            <person name="Tsubouchi T."/>
            <person name="Morono Y."/>
            <person name="Uchiyama I."/>
            <person name="Ito T."/>
            <person name="Fujiyama A."/>
            <person name="Inagaki F."/>
            <person name="Takami H."/>
        </authorList>
    </citation>
    <scope>NUCLEOTIDE SEQUENCE</scope>
    <source>
        <strain evidence="4">Expedition CK06-06</strain>
    </source>
</reference>
<comment type="similarity">
    <text evidence="1">Belongs to the PGI/PMI family.</text>
</comment>
<dbReference type="CDD" id="cd05637">
    <property type="entry name" value="SIS_PGI_PMI_2"/>
    <property type="match status" value="1"/>
</dbReference>
<evidence type="ECO:0000259" key="3">
    <source>
        <dbReference type="Pfam" id="PF10432"/>
    </source>
</evidence>
<dbReference type="InterPro" id="IPR019490">
    <property type="entry name" value="Glu6P/Mann6P_isomerase_C"/>
</dbReference>
<dbReference type="InterPro" id="IPR046348">
    <property type="entry name" value="SIS_dom_sf"/>
</dbReference>
<dbReference type="GO" id="GO:0004476">
    <property type="term" value="F:mannose-6-phosphate isomerase activity"/>
    <property type="evidence" value="ECO:0007669"/>
    <property type="project" value="InterPro"/>
</dbReference>
<gene>
    <name evidence="4" type="ORF">S12H4_11104</name>
</gene>
<dbReference type="AlphaFoldDB" id="X1RXB4"/>
<feature type="domain" description="Bifunctional glucose-6-phosphate/mannose-6-phosphate isomerase C-terminal" evidence="3">
    <location>
        <begin position="19"/>
        <end position="168"/>
    </location>
</feature>
<evidence type="ECO:0000256" key="1">
    <source>
        <dbReference type="ARBA" id="ARBA00010523"/>
    </source>
</evidence>
<feature type="non-terminal residue" evidence="4">
    <location>
        <position position="1"/>
    </location>
</feature>
<dbReference type="SUPFAM" id="SSF53697">
    <property type="entry name" value="SIS domain"/>
    <property type="match status" value="1"/>
</dbReference>
<dbReference type="GO" id="GO:0097367">
    <property type="term" value="F:carbohydrate derivative binding"/>
    <property type="evidence" value="ECO:0007669"/>
    <property type="project" value="InterPro"/>
</dbReference>
<proteinExistence type="inferred from homology"/>
<dbReference type="Gene3D" id="3.40.50.10490">
    <property type="entry name" value="Glucose-6-phosphate isomerase like protein, domain 1"/>
    <property type="match status" value="1"/>
</dbReference>
<evidence type="ECO:0000313" key="4">
    <source>
        <dbReference type="EMBL" id="GAI67835.1"/>
    </source>
</evidence>
<dbReference type="GO" id="GO:1901135">
    <property type="term" value="P:carbohydrate derivative metabolic process"/>
    <property type="evidence" value="ECO:0007669"/>
    <property type="project" value="InterPro"/>
</dbReference>
<sequence length="173" mass="19202">IRVLEELSLSLDKGVSLKANPAKQLATKLSGRLVIVYGAGILSKVAYRWKTQLNECSKVWAFAECFPELNHNAVVGYRYPSWLGQKAFVIMLRSTLLHPRILIRYKVTGELLTEAGITHEVTDAKGDSPLSQMMSSVLLGDYISYYLALLNGVDPSPVAAIDYLKERLAEAEM</sequence>
<organism evidence="4">
    <name type="scientific">marine sediment metagenome</name>
    <dbReference type="NCBI Taxonomy" id="412755"/>
    <lineage>
        <taxon>unclassified sequences</taxon>
        <taxon>metagenomes</taxon>
        <taxon>ecological metagenomes</taxon>
    </lineage>
</organism>
<evidence type="ECO:0000256" key="2">
    <source>
        <dbReference type="ARBA" id="ARBA00023235"/>
    </source>
</evidence>
<name>X1RXB4_9ZZZZ</name>
<comment type="caution">
    <text evidence="4">The sequence shown here is derived from an EMBL/GenBank/DDBJ whole genome shotgun (WGS) entry which is preliminary data.</text>
</comment>
<dbReference type="GO" id="GO:0004347">
    <property type="term" value="F:glucose-6-phosphate isomerase activity"/>
    <property type="evidence" value="ECO:0007669"/>
    <property type="project" value="InterPro"/>
</dbReference>
<dbReference type="GO" id="GO:0005975">
    <property type="term" value="P:carbohydrate metabolic process"/>
    <property type="evidence" value="ECO:0007669"/>
    <property type="project" value="InterPro"/>
</dbReference>
<dbReference type="EMBL" id="BARW01004907">
    <property type="protein sequence ID" value="GAI67835.1"/>
    <property type="molecule type" value="Genomic_DNA"/>
</dbReference>